<dbReference type="AlphaFoldDB" id="A0A7K1L1Y4"/>
<dbReference type="Gene3D" id="3.30.1330.60">
    <property type="entry name" value="OmpA-like domain"/>
    <property type="match status" value="1"/>
</dbReference>
<comment type="caution">
    <text evidence="5">The sequence shown here is derived from an EMBL/GenBank/DDBJ whole genome shotgun (WGS) entry which is preliminary data.</text>
</comment>
<keyword evidence="3" id="KW-0732">Signal</keyword>
<feature type="region of interest" description="Disordered" evidence="2">
    <location>
        <begin position="164"/>
        <end position="244"/>
    </location>
</feature>
<feature type="compositionally biased region" description="Basic and acidic residues" evidence="2">
    <location>
        <begin position="360"/>
        <end position="382"/>
    </location>
</feature>
<proteinExistence type="predicted"/>
<dbReference type="EMBL" id="WOFH01000005">
    <property type="protein sequence ID" value="MUN38246.1"/>
    <property type="molecule type" value="Genomic_DNA"/>
</dbReference>
<dbReference type="InterPro" id="IPR006665">
    <property type="entry name" value="OmpA-like"/>
</dbReference>
<gene>
    <name evidence="5" type="ORF">GNZ18_16765</name>
</gene>
<feature type="compositionally biased region" description="Polar residues" evidence="2">
    <location>
        <begin position="384"/>
        <end position="397"/>
    </location>
</feature>
<feature type="domain" description="OmpA-like" evidence="4">
    <location>
        <begin position="263"/>
        <end position="386"/>
    </location>
</feature>
<feature type="region of interest" description="Disordered" evidence="2">
    <location>
        <begin position="360"/>
        <end position="419"/>
    </location>
</feature>
<feature type="compositionally biased region" description="Low complexity" evidence="2">
    <location>
        <begin position="205"/>
        <end position="230"/>
    </location>
</feature>
<dbReference type="Proteomes" id="UP000432015">
    <property type="component" value="Unassembled WGS sequence"/>
</dbReference>
<evidence type="ECO:0000256" key="1">
    <source>
        <dbReference type="PROSITE-ProRule" id="PRU00473"/>
    </source>
</evidence>
<evidence type="ECO:0000313" key="5">
    <source>
        <dbReference type="EMBL" id="MUN38246.1"/>
    </source>
</evidence>
<feature type="signal peptide" evidence="3">
    <location>
        <begin position="1"/>
        <end position="27"/>
    </location>
</feature>
<feature type="region of interest" description="Disordered" evidence="2">
    <location>
        <begin position="298"/>
        <end position="323"/>
    </location>
</feature>
<organism evidence="5 6">
    <name type="scientific">Actinomadura litoris</name>
    <dbReference type="NCBI Taxonomy" id="2678616"/>
    <lineage>
        <taxon>Bacteria</taxon>
        <taxon>Bacillati</taxon>
        <taxon>Actinomycetota</taxon>
        <taxon>Actinomycetes</taxon>
        <taxon>Streptosporangiales</taxon>
        <taxon>Thermomonosporaceae</taxon>
        <taxon>Actinomadura</taxon>
    </lineage>
</organism>
<feature type="region of interest" description="Disordered" evidence="2">
    <location>
        <begin position="32"/>
        <end position="61"/>
    </location>
</feature>
<dbReference type="Pfam" id="PF00691">
    <property type="entry name" value="OmpA"/>
    <property type="match status" value="1"/>
</dbReference>
<evidence type="ECO:0000256" key="2">
    <source>
        <dbReference type="SAM" id="MobiDB-lite"/>
    </source>
</evidence>
<dbReference type="PROSITE" id="PS51123">
    <property type="entry name" value="OMPA_2"/>
    <property type="match status" value="1"/>
</dbReference>
<dbReference type="PROSITE" id="PS51257">
    <property type="entry name" value="PROKAR_LIPOPROTEIN"/>
    <property type="match status" value="1"/>
</dbReference>
<dbReference type="CDD" id="cd07185">
    <property type="entry name" value="OmpA_C-like"/>
    <property type="match status" value="1"/>
</dbReference>
<keyword evidence="1" id="KW-0472">Membrane</keyword>
<accession>A0A7K1L1Y4</accession>
<evidence type="ECO:0000313" key="6">
    <source>
        <dbReference type="Proteomes" id="UP000432015"/>
    </source>
</evidence>
<protein>
    <submittedName>
        <fullName evidence="5">OmpA family protein</fullName>
    </submittedName>
</protein>
<dbReference type="PANTHER" id="PTHR30329">
    <property type="entry name" value="STATOR ELEMENT OF FLAGELLAR MOTOR COMPLEX"/>
    <property type="match status" value="1"/>
</dbReference>
<feature type="chain" id="PRO_5039422885" evidence="3">
    <location>
        <begin position="28"/>
        <end position="553"/>
    </location>
</feature>
<reference evidence="5 6" key="1">
    <citation type="submission" date="2019-11" db="EMBL/GenBank/DDBJ databases">
        <authorList>
            <person name="Cao P."/>
        </authorList>
    </citation>
    <scope>NUCLEOTIDE SEQUENCE [LARGE SCALE GENOMIC DNA]</scope>
    <source>
        <strain evidence="5 6">NEAU-AAG5</strain>
    </source>
</reference>
<dbReference type="RefSeq" id="WP_156217377.1">
    <property type="nucleotide sequence ID" value="NZ_WOFH01000005.1"/>
</dbReference>
<dbReference type="PANTHER" id="PTHR30329:SF21">
    <property type="entry name" value="LIPOPROTEIN YIAD-RELATED"/>
    <property type="match status" value="1"/>
</dbReference>
<keyword evidence="6" id="KW-1185">Reference proteome</keyword>
<dbReference type="InterPro" id="IPR050330">
    <property type="entry name" value="Bact_OuterMem_StrucFunc"/>
</dbReference>
<dbReference type="SUPFAM" id="SSF103088">
    <property type="entry name" value="OmpA-like"/>
    <property type="match status" value="1"/>
</dbReference>
<evidence type="ECO:0000256" key="3">
    <source>
        <dbReference type="SAM" id="SignalP"/>
    </source>
</evidence>
<name>A0A7K1L1Y4_9ACTN</name>
<feature type="compositionally biased region" description="Gly residues" evidence="2">
    <location>
        <begin position="185"/>
        <end position="204"/>
    </location>
</feature>
<sequence length="553" mass="56187">MRADPASVPASARIPLALSLAAVLVAAGCSDAGKAETSDPPTAKGSGGARPSSAQPAGKYVREGWFGGGTSGLHARLEIKAVERQAAKSVVRYSVTSLDTAAKSVPMPMSVIDPVGREFYRAAAAAGGDQFAPGATRELVAEIPPLPPTVQQVTVLTPGTTGEFTGIPVTSGGAGGGSPQNTPGGVPGGVPGSGGSTGTGGSGAPAGYLAAAPNPSPSPSVSSSVSSAPSGMPTMPGTGSSPGMPVDLYDITEGEIKDVTSSGSDMTVNLRTDVLFASNSAKLSGNAKSVLDEAAKEIKEKADPTRRPLTLNGHTDSKGSDSYNLKLSRDRAEAVMKELKNRLGDSYKYSAHGKGEAELIAKEGGKDDAQARARNRRVEISYDVRQQTPGTSGTSTAPADGRGGTASPAPFRPQDGTKVASRYGRFGADKRRLDVKPFYRDGAYIVGVFDIVNEGPGQTPANATYAHKDYPGGIFTSFSILAPGGKDVFRAVRIGPATAGASASYVASGSAAYRTAVNEPVRVVVYMPAPPGNTTSVVFDGGPFGKVNNVPVS</sequence>
<dbReference type="InterPro" id="IPR036737">
    <property type="entry name" value="OmpA-like_sf"/>
</dbReference>
<dbReference type="GO" id="GO:0016020">
    <property type="term" value="C:membrane"/>
    <property type="evidence" value="ECO:0007669"/>
    <property type="project" value="UniProtKB-UniRule"/>
</dbReference>
<evidence type="ECO:0000259" key="4">
    <source>
        <dbReference type="PROSITE" id="PS51123"/>
    </source>
</evidence>